<dbReference type="RefSeq" id="WP_089878426.1">
    <property type="nucleotide sequence ID" value="NZ_FOYS01000002.1"/>
</dbReference>
<feature type="transmembrane region" description="Helical" evidence="1">
    <location>
        <begin position="133"/>
        <end position="151"/>
    </location>
</feature>
<reference evidence="3" key="1">
    <citation type="submission" date="2016-10" db="EMBL/GenBank/DDBJ databases">
        <authorList>
            <person name="Varghese N."/>
            <person name="Submissions S."/>
        </authorList>
    </citation>
    <scope>NUCLEOTIDE SEQUENCE [LARGE SCALE GENOMIC DNA]</scope>
    <source>
        <strain evidence="3">CGMCC 1.8711</strain>
    </source>
</reference>
<dbReference type="Proteomes" id="UP000243250">
    <property type="component" value="Unassembled WGS sequence"/>
</dbReference>
<gene>
    <name evidence="2" type="ORF">SAMN04488124_1419</name>
</gene>
<protein>
    <submittedName>
        <fullName evidence="2">Hypothetical membrane protein</fullName>
    </submittedName>
</protein>
<organism evidence="2 3">
    <name type="scientific">Halogeometricum limi</name>
    <dbReference type="NCBI Taxonomy" id="555875"/>
    <lineage>
        <taxon>Archaea</taxon>
        <taxon>Methanobacteriati</taxon>
        <taxon>Methanobacteriota</taxon>
        <taxon>Stenosarchaea group</taxon>
        <taxon>Halobacteria</taxon>
        <taxon>Halobacteriales</taxon>
        <taxon>Haloferacaceae</taxon>
        <taxon>Halogeometricum</taxon>
    </lineage>
</organism>
<dbReference type="PANTHER" id="PTHR42241">
    <property type="entry name" value="HYPOTHETICAL MEMBRANE PROTEIN, CONSERVED, DUF998 FAMILY"/>
    <property type="match status" value="1"/>
</dbReference>
<dbReference type="InterPro" id="IPR009339">
    <property type="entry name" value="DUF998"/>
</dbReference>
<keyword evidence="1" id="KW-0812">Transmembrane</keyword>
<sequence length="191" mass="19814">MTAQSLRRVSRLAGPVGAVFALSAILVATAVSATFSWAESALSDLGVAPATALLFNGGLAVGGLVALGYSLALWTADRAVAVCYTLCAVAMILVGVFPSDTAAHYPAAVSFFLLLTLTLGVDGVRRRETTTGRVSFVLAAVSLAAWPLWWTLDVGSGIAVPEFVGAVSLAVWVVGLSPVAPLRTRVSRRRR</sequence>
<evidence type="ECO:0000256" key="1">
    <source>
        <dbReference type="SAM" id="Phobius"/>
    </source>
</evidence>
<keyword evidence="3" id="KW-1185">Reference proteome</keyword>
<dbReference type="EMBL" id="FOYS01000002">
    <property type="protein sequence ID" value="SFR44609.1"/>
    <property type="molecule type" value="Genomic_DNA"/>
</dbReference>
<feature type="transmembrane region" description="Helical" evidence="1">
    <location>
        <begin position="79"/>
        <end position="97"/>
    </location>
</feature>
<dbReference type="OrthoDB" id="103507at2157"/>
<proteinExistence type="predicted"/>
<keyword evidence="1" id="KW-0472">Membrane</keyword>
<accession>A0A1I6GR72</accession>
<feature type="transmembrane region" description="Helical" evidence="1">
    <location>
        <begin position="163"/>
        <end position="182"/>
    </location>
</feature>
<keyword evidence="1" id="KW-1133">Transmembrane helix</keyword>
<dbReference type="AlphaFoldDB" id="A0A1I6GR72"/>
<dbReference type="PANTHER" id="PTHR42241:SF2">
    <property type="entry name" value="HYPOTHETICAL MEMBRANE PROTEIN, CONSERVED, DUF998 FAMILY"/>
    <property type="match status" value="1"/>
</dbReference>
<dbReference type="Pfam" id="PF06197">
    <property type="entry name" value="DUF998"/>
    <property type="match status" value="1"/>
</dbReference>
<feature type="transmembrane region" description="Helical" evidence="1">
    <location>
        <begin position="12"/>
        <end position="38"/>
    </location>
</feature>
<name>A0A1I6GR72_9EURY</name>
<feature type="transmembrane region" description="Helical" evidence="1">
    <location>
        <begin position="103"/>
        <end position="121"/>
    </location>
</feature>
<feature type="transmembrane region" description="Helical" evidence="1">
    <location>
        <begin position="50"/>
        <end position="72"/>
    </location>
</feature>
<evidence type="ECO:0000313" key="3">
    <source>
        <dbReference type="Proteomes" id="UP000243250"/>
    </source>
</evidence>
<evidence type="ECO:0000313" key="2">
    <source>
        <dbReference type="EMBL" id="SFR44609.1"/>
    </source>
</evidence>